<sequence length="546" mass="62732">PLDSDLVMAAPCRIPVVVVLGCTGTGKSKLALELGRIFNGEIISADSMQIYKGLDIITNKVTIEERRICPHHLLDYLSPLHYNNTVVDFRNRALPIIDCLLKEKKVPIVVGGTNYYIESLLWKFLINQEDVNTAKVLADKSKVLQADQSHPSPLDTGIHPHQIPNANNEDTHENREGKESVQNHQLDHVEKPPVDRACGFNEDEEKVETSPSHMKKTHSSDDSTSSIKVEVLDQGQEKFENVDTTELHRQLQEVDPVSAQRIHPRNRRKISRALEVYEKFGVPISQIHKMQHEQTGGDNSISGPLRYEHTCIFWLQCEQSVLDERLDKRVDAMLQQGLIKELTDFHALYNASRIQENKKVDYTLGVFQSIGFKEFHKYLLLTEEKRNTDEGKKLFEEGVADLKVVTRRYARRQITWVKNRFLKRPGGGVPAVYSLDVTDVDKFDERVLKPAQETLQAILEERTPELKPIPAEKMAKNRPVHNVCEVCDGRIFTMESEWEAHLQSRKHKRMIEKKKRQAKHENQAKWIKLFETTAILDTLITRQQET</sequence>
<keyword evidence="3" id="KW-0547">Nucleotide-binding</keyword>
<keyword evidence="8" id="KW-1185">Reference proteome</keyword>
<evidence type="ECO:0000256" key="2">
    <source>
        <dbReference type="ARBA" id="ARBA00022679"/>
    </source>
</evidence>
<proteinExistence type="inferred from homology"/>
<evidence type="ECO:0000259" key="6">
    <source>
        <dbReference type="Pfam" id="PF12874"/>
    </source>
</evidence>
<accession>A0ABD3W286</accession>
<dbReference type="PANTHER" id="PTHR11088:SF89">
    <property type="entry name" value="TRNA DIMETHYLALLYLTRANSFERASE"/>
    <property type="match status" value="1"/>
</dbReference>
<dbReference type="Gene3D" id="3.30.160.60">
    <property type="entry name" value="Classic Zinc Finger"/>
    <property type="match status" value="1"/>
</dbReference>
<feature type="non-terminal residue" evidence="7">
    <location>
        <position position="1"/>
    </location>
</feature>
<dbReference type="PANTHER" id="PTHR11088">
    <property type="entry name" value="TRNA DIMETHYLALLYLTRANSFERASE"/>
    <property type="match status" value="1"/>
</dbReference>
<keyword evidence="4" id="KW-0067">ATP-binding</keyword>
<dbReference type="SUPFAM" id="SSF52540">
    <property type="entry name" value="P-loop containing nucleoside triphosphate hydrolases"/>
    <property type="match status" value="1"/>
</dbReference>
<dbReference type="AlphaFoldDB" id="A0ABD3W286"/>
<dbReference type="InterPro" id="IPR013087">
    <property type="entry name" value="Znf_C2H2_type"/>
</dbReference>
<dbReference type="Proteomes" id="UP001634394">
    <property type="component" value="Unassembled WGS sequence"/>
</dbReference>
<evidence type="ECO:0000313" key="7">
    <source>
        <dbReference type="EMBL" id="KAL3867675.1"/>
    </source>
</evidence>
<dbReference type="InterPro" id="IPR018022">
    <property type="entry name" value="IPT"/>
</dbReference>
<dbReference type="Pfam" id="PF01715">
    <property type="entry name" value="IPPT"/>
    <property type="match status" value="2"/>
</dbReference>
<reference evidence="7 8" key="1">
    <citation type="submission" date="2024-11" db="EMBL/GenBank/DDBJ databases">
        <title>Chromosome-level genome assembly of the freshwater bivalve Anodonta woodiana.</title>
        <authorList>
            <person name="Chen X."/>
        </authorList>
    </citation>
    <scope>NUCLEOTIDE SEQUENCE [LARGE SCALE GENOMIC DNA]</scope>
    <source>
        <strain evidence="7">MN2024</strain>
        <tissue evidence="7">Gills</tissue>
    </source>
</reference>
<feature type="region of interest" description="Disordered" evidence="5">
    <location>
        <begin position="144"/>
        <end position="225"/>
    </location>
</feature>
<gene>
    <name evidence="7" type="ORF">ACJMK2_040546</name>
</gene>
<organism evidence="7 8">
    <name type="scientific">Sinanodonta woodiana</name>
    <name type="common">Chinese pond mussel</name>
    <name type="synonym">Anodonta woodiana</name>
    <dbReference type="NCBI Taxonomy" id="1069815"/>
    <lineage>
        <taxon>Eukaryota</taxon>
        <taxon>Metazoa</taxon>
        <taxon>Spiralia</taxon>
        <taxon>Lophotrochozoa</taxon>
        <taxon>Mollusca</taxon>
        <taxon>Bivalvia</taxon>
        <taxon>Autobranchia</taxon>
        <taxon>Heteroconchia</taxon>
        <taxon>Palaeoheterodonta</taxon>
        <taxon>Unionida</taxon>
        <taxon>Unionoidea</taxon>
        <taxon>Unionidae</taxon>
        <taxon>Unioninae</taxon>
        <taxon>Sinanodonta</taxon>
    </lineage>
</organism>
<dbReference type="Gene3D" id="3.40.50.300">
    <property type="entry name" value="P-loop containing nucleotide triphosphate hydrolases"/>
    <property type="match status" value="1"/>
</dbReference>
<evidence type="ECO:0000256" key="5">
    <source>
        <dbReference type="SAM" id="MobiDB-lite"/>
    </source>
</evidence>
<comment type="caution">
    <text evidence="7">The sequence shown here is derived from an EMBL/GenBank/DDBJ whole genome shotgun (WGS) entry which is preliminary data.</text>
</comment>
<dbReference type="SUPFAM" id="SSF57667">
    <property type="entry name" value="beta-beta-alpha zinc fingers"/>
    <property type="match status" value="1"/>
</dbReference>
<dbReference type="Gene3D" id="1.10.20.140">
    <property type="match status" value="1"/>
</dbReference>
<evidence type="ECO:0000256" key="4">
    <source>
        <dbReference type="ARBA" id="ARBA00022840"/>
    </source>
</evidence>
<dbReference type="GO" id="GO:0005524">
    <property type="term" value="F:ATP binding"/>
    <property type="evidence" value="ECO:0007669"/>
    <property type="project" value="UniProtKB-KW"/>
</dbReference>
<evidence type="ECO:0000313" key="8">
    <source>
        <dbReference type="Proteomes" id="UP001634394"/>
    </source>
</evidence>
<protein>
    <recommendedName>
        <fullName evidence="6">C2H2-type domain-containing protein</fullName>
    </recommendedName>
</protein>
<dbReference type="InterPro" id="IPR036236">
    <property type="entry name" value="Znf_C2H2_sf"/>
</dbReference>
<evidence type="ECO:0000256" key="1">
    <source>
        <dbReference type="ARBA" id="ARBA00005842"/>
    </source>
</evidence>
<evidence type="ECO:0000256" key="3">
    <source>
        <dbReference type="ARBA" id="ARBA00022741"/>
    </source>
</evidence>
<feature type="compositionally biased region" description="Basic and acidic residues" evidence="5">
    <location>
        <begin position="169"/>
        <end position="194"/>
    </location>
</feature>
<dbReference type="InterPro" id="IPR039657">
    <property type="entry name" value="Dimethylallyltransferase"/>
</dbReference>
<comment type="similarity">
    <text evidence="1">Belongs to the IPP transferase family.</text>
</comment>
<keyword evidence="2" id="KW-0808">Transferase</keyword>
<dbReference type="InterPro" id="IPR027417">
    <property type="entry name" value="P-loop_NTPase"/>
</dbReference>
<feature type="domain" description="C2H2-type" evidence="6">
    <location>
        <begin position="484"/>
        <end position="507"/>
    </location>
</feature>
<dbReference type="EMBL" id="JBJQND010000008">
    <property type="protein sequence ID" value="KAL3867675.1"/>
    <property type="molecule type" value="Genomic_DNA"/>
</dbReference>
<dbReference type="GO" id="GO:0016765">
    <property type="term" value="F:transferase activity, transferring alkyl or aryl (other than methyl) groups"/>
    <property type="evidence" value="ECO:0007669"/>
    <property type="project" value="UniProtKB-ARBA"/>
</dbReference>
<name>A0ABD3W286_SINWO</name>
<dbReference type="Pfam" id="PF12874">
    <property type="entry name" value="zf-met"/>
    <property type="match status" value="1"/>
</dbReference>
<dbReference type="HAMAP" id="MF_00185">
    <property type="entry name" value="IPP_trans"/>
    <property type="match status" value="1"/>
</dbReference>